<feature type="compositionally biased region" description="Basic residues" evidence="1">
    <location>
        <begin position="75"/>
        <end position="85"/>
    </location>
</feature>
<reference evidence="3 4" key="1">
    <citation type="submission" date="2020-08" db="EMBL/GenBank/DDBJ databases">
        <title>Bridging the membrane lipid divide: bacteria of the FCB group superphylum have the potential to synthesize archaeal ether lipids.</title>
        <authorList>
            <person name="Villanueva L."/>
            <person name="Von Meijenfeldt F.A.B."/>
            <person name="Westbye A.B."/>
            <person name="Yadav S."/>
            <person name="Hopmans E.C."/>
            <person name="Dutilh B.E."/>
            <person name="Sinninghe Damste J.S."/>
        </authorList>
    </citation>
    <scope>NUCLEOTIDE SEQUENCE [LARGE SCALE GENOMIC DNA]</scope>
    <source>
        <strain evidence="3">NIOZ-UU81</strain>
    </source>
</reference>
<dbReference type="Proteomes" id="UP000599024">
    <property type="component" value="Unassembled WGS sequence"/>
</dbReference>
<dbReference type="InterPro" id="IPR058493">
    <property type="entry name" value="DUF8180"/>
</dbReference>
<dbReference type="Pfam" id="PF26551">
    <property type="entry name" value="DUF8180"/>
    <property type="match status" value="1"/>
</dbReference>
<name>A0A8J6TDY5_9BACT</name>
<protein>
    <recommendedName>
        <fullName evidence="2">DUF8180 domain-containing protein</fullName>
    </recommendedName>
</protein>
<accession>A0A8J6TDY5</accession>
<gene>
    <name evidence="3" type="ORF">H8E79_07080</name>
</gene>
<sequence>MDALQKVRVVLPHWIEHNQGHMDESRKWVQALRDEGKDDVAALIDEAIASMDQAGQLLAQAFEKAGGAMDQGGDHHHHHHHHHHD</sequence>
<evidence type="ECO:0000256" key="1">
    <source>
        <dbReference type="SAM" id="MobiDB-lite"/>
    </source>
</evidence>
<feature type="domain" description="DUF8180" evidence="2">
    <location>
        <begin position="8"/>
        <end position="64"/>
    </location>
</feature>
<evidence type="ECO:0000313" key="4">
    <source>
        <dbReference type="Proteomes" id="UP000599024"/>
    </source>
</evidence>
<evidence type="ECO:0000313" key="3">
    <source>
        <dbReference type="EMBL" id="MBC8208912.1"/>
    </source>
</evidence>
<organism evidence="3 4">
    <name type="scientific">Candidatus Desulfatifera sulfidica</name>
    <dbReference type="NCBI Taxonomy" id="2841691"/>
    <lineage>
        <taxon>Bacteria</taxon>
        <taxon>Pseudomonadati</taxon>
        <taxon>Thermodesulfobacteriota</taxon>
        <taxon>Desulfobulbia</taxon>
        <taxon>Desulfobulbales</taxon>
        <taxon>Desulfobulbaceae</taxon>
        <taxon>Candidatus Desulfatifera</taxon>
    </lineage>
</organism>
<evidence type="ECO:0000259" key="2">
    <source>
        <dbReference type="Pfam" id="PF26551"/>
    </source>
</evidence>
<feature type="region of interest" description="Disordered" evidence="1">
    <location>
        <begin position="64"/>
        <end position="85"/>
    </location>
</feature>
<comment type="caution">
    <text evidence="3">The sequence shown here is derived from an EMBL/GenBank/DDBJ whole genome shotgun (WGS) entry which is preliminary data.</text>
</comment>
<dbReference type="EMBL" id="JACNLK010000061">
    <property type="protein sequence ID" value="MBC8208912.1"/>
    <property type="molecule type" value="Genomic_DNA"/>
</dbReference>
<proteinExistence type="predicted"/>
<dbReference type="AlphaFoldDB" id="A0A8J6TDY5"/>